<evidence type="ECO:0000313" key="6">
    <source>
        <dbReference type="Proteomes" id="UP000318138"/>
    </source>
</evidence>
<evidence type="ECO:0000256" key="1">
    <source>
        <dbReference type="ARBA" id="ARBA00001917"/>
    </source>
</evidence>
<dbReference type="GO" id="GO:0010181">
    <property type="term" value="F:FMN binding"/>
    <property type="evidence" value="ECO:0007669"/>
    <property type="project" value="InterPro"/>
</dbReference>
<evidence type="ECO:0000313" key="5">
    <source>
        <dbReference type="EMBL" id="QKS73163.1"/>
    </source>
</evidence>
<keyword evidence="6" id="KW-1185">Reference proteome</keyword>
<dbReference type="Gene3D" id="2.30.110.10">
    <property type="entry name" value="Electron Transport, Fmn-binding Protein, Chain A"/>
    <property type="match status" value="1"/>
</dbReference>
<dbReference type="PANTHER" id="PTHR43567">
    <property type="entry name" value="FLAVOREDOXIN-RELATED-RELATED"/>
    <property type="match status" value="1"/>
</dbReference>
<feature type="domain" description="Flavin reductase like" evidence="4">
    <location>
        <begin position="1"/>
        <end position="143"/>
    </location>
</feature>
<dbReference type="SMART" id="SM00903">
    <property type="entry name" value="Flavin_Reduct"/>
    <property type="match status" value="1"/>
</dbReference>
<dbReference type="Proteomes" id="UP000318138">
    <property type="component" value="Chromosome"/>
</dbReference>
<dbReference type="SUPFAM" id="SSF50475">
    <property type="entry name" value="FMN-binding split barrel"/>
    <property type="match status" value="1"/>
</dbReference>
<name>A0A859FK38_9BACI</name>
<dbReference type="Pfam" id="PF01613">
    <property type="entry name" value="Flavin_Reduct"/>
    <property type="match status" value="1"/>
</dbReference>
<proteinExistence type="inferred from homology"/>
<evidence type="ECO:0000256" key="3">
    <source>
        <dbReference type="ARBA" id="ARBA00038054"/>
    </source>
</evidence>
<gene>
    <name evidence="5" type="ORF">FLK61_25730</name>
</gene>
<keyword evidence="2" id="KW-0285">Flavoprotein</keyword>
<dbReference type="KEGG" id="psua:FLK61_25730"/>
<dbReference type="InterPro" id="IPR052174">
    <property type="entry name" value="Flavoredoxin"/>
</dbReference>
<dbReference type="EMBL" id="CP041372">
    <property type="protein sequence ID" value="QKS73163.1"/>
    <property type="molecule type" value="Genomic_DNA"/>
</dbReference>
<comment type="cofactor">
    <cofactor evidence="1">
        <name>FMN</name>
        <dbReference type="ChEBI" id="CHEBI:58210"/>
    </cofactor>
</comment>
<dbReference type="GO" id="GO:0016646">
    <property type="term" value="F:oxidoreductase activity, acting on the CH-NH group of donors, NAD or NADP as acceptor"/>
    <property type="evidence" value="ECO:0007669"/>
    <property type="project" value="UniProtKB-ARBA"/>
</dbReference>
<dbReference type="InterPro" id="IPR002563">
    <property type="entry name" value="Flavin_Rdtase-like_dom"/>
</dbReference>
<comment type="similarity">
    <text evidence="3">Belongs to the flavoredoxin family.</text>
</comment>
<evidence type="ECO:0000256" key="2">
    <source>
        <dbReference type="ARBA" id="ARBA00022630"/>
    </source>
</evidence>
<dbReference type="InterPro" id="IPR012349">
    <property type="entry name" value="Split_barrel_FMN-bd"/>
</dbReference>
<sequence length="178" mass="19809">MHSYPGLVAIVTVAHKGETNIMAAGWHSYISYTPPIYGVAIAEERYTHHLVKQEGKFAINFLPAAHAEAIQQAGVWTGSDGAKLDRIGLAYNLGENGAPILTDAYVAYECSTIDVNRYGDHDWFVASMDAFYRNQELFTKDGLPDFTKVTLPLYLGRSKYLHADQTSTIVDVTQEKHR</sequence>
<organism evidence="5 6">
    <name type="scientific">Paenalkalicoccus suaedae</name>
    <dbReference type="NCBI Taxonomy" id="2592382"/>
    <lineage>
        <taxon>Bacteria</taxon>
        <taxon>Bacillati</taxon>
        <taxon>Bacillota</taxon>
        <taxon>Bacilli</taxon>
        <taxon>Bacillales</taxon>
        <taxon>Bacillaceae</taxon>
        <taxon>Paenalkalicoccus</taxon>
    </lineage>
</organism>
<protein>
    <submittedName>
        <fullName evidence="5">Flavin reductase</fullName>
    </submittedName>
</protein>
<dbReference type="PANTHER" id="PTHR43567:SF1">
    <property type="entry name" value="FLAVOREDOXIN"/>
    <property type="match status" value="1"/>
</dbReference>
<accession>A0A859FK38</accession>
<reference evidence="6" key="1">
    <citation type="submission" date="2019-07" db="EMBL/GenBank/DDBJ databases">
        <title>Bacillus alkalisoli sp. nov. isolated from saline soil.</title>
        <authorList>
            <person name="Sun J.-Q."/>
            <person name="Xu L."/>
        </authorList>
    </citation>
    <scope>NUCLEOTIDE SEQUENCE [LARGE SCALE GENOMIC DNA]</scope>
    <source>
        <strain evidence="6">M4U3P1</strain>
    </source>
</reference>
<dbReference type="AlphaFoldDB" id="A0A859FK38"/>
<evidence type="ECO:0000259" key="4">
    <source>
        <dbReference type="SMART" id="SM00903"/>
    </source>
</evidence>